<dbReference type="PANTHER" id="PTHR33593:SF17">
    <property type="entry name" value="DUF1442 FAMILY PROTEIN"/>
    <property type="match status" value="1"/>
</dbReference>
<accession>A0AAN9EN95</accession>
<dbReference type="Gene3D" id="3.40.50.150">
    <property type="entry name" value="Vaccinia Virus protein VP39"/>
    <property type="match status" value="1"/>
</dbReference>
<sequence>MLTTSELKKPRELNPKISGKKKTFNTMSGWSAENAKRAYLQSLKMAKRGKEPDVAEFISALAAGNNAKLMVVASAGMAGSTALALAAAAHQTGGRVVCISFDQNESQESRKALGINGDCVEFVVGDAKGLLVGDYKGADFVLVDCDITNAREVFLAAFKGAKKDERSLVVGYNVKHRASRWRQLKASFLPIGEGLLVSKIDPNMKSSTNEKIDRRRRGRWIVQVDSCTGEEHIFRVTSANRKVEIDV</sequence>
<dbReference type="SUPFAM" id="SSF53335">
    <property type="entry name" value="S-adenosyl-L-methionine-dependent methyltransferases"/>
    <property type="match status" value="1"/>
</dbReference>
<keyword evidence="2" id="KW-1185">Reference proteome</keyword>
<proteinExistence type="predicted"/>
<protein>
    <recommendedName>
        <fullName evidence="3">S-adenosyl-L-methionine-dependent methyltransferase</fullName>
    </recommendedName>
</protein>
<evidence type="ECO:0000313" key="1">
    <source>
        <dbReference type="EMBL" id="KAK7260233.1"/>
    </source>
</evidence>
<evidence type="ECO:0000313" key="2">
    <source>
        <dbReference type="Proteomes" id="UP001372338"/>
    </source>
</evidence>
<dbReference type="PANTHER" id="PTHR33593">
    <property type="entry name" value="DUF1442 FAMILY PROTEIN"/>
    <property type="match status" value="1"/>
</dbReference>
<dbReference type="InterPro" id="IPR009902">
    <property type="entry name" value="DUF1442"/>
</dbReference>
<gene>
    <name evidence="1" type="ORF">RIF29_26108</name>
</gene>
<comment type="caution">
    <text evidence="1">The sequence shown here is derived from an EMBL/GenBank/DDBJ whole genome shotgun (WGS) entry which is preliminary data.</text>
</comment>
<organism evidence="1 2">
    <name type="scientific">Crotalaria pallida</name>
    <name type="common">Smooth rattlebox</name>
    <name type="synonym">Crotalaria striata</name>
    <dbReference type="NCBI Taxonomy" id="3830"/>
    <lineage>
        <taxon>Eukaryota</taxon>
        <taxon>Viridiplantae</taxon>
        <taxon>Streptophyta</taxon>
        <taxon>Embryophyta</taxon>
        <taxon>Tracheophyta</taxon>
        <taxon>Spermatophyta</taxon>
        <taxon>Magnoliopsida</taxon>
        <taxon>eudicotyledons</taxon>
        <taxon>Gunneridae</taxon>
        <taxon>Pentapetalae</taxon>
        <taxon>rosids</taxon>
        <taxon>fabids</taxon>
        <taxon>Fabales</taxon>
        <taxon>Fabaceae</taxon>
        <taxon>Papilionoideae</taxon>
        <taxon>50 kb inversion clade</taxon>
        <taxon>genistoids sensu lato</taxon>
        <taxon>core genistoids</taxon>
        <taxon>Crotalarieae</taxon>
        <taxon>Crotalaria</taxon>
    </lineage>
</organism>
<name>A0AAN9EN95_CROPI</name>
<dbReference type="EMBL" id="JAYWIO010000005">
    <property type="protein sequence ID" value="KAK7260233.1"/>
    <property type="molecule type" value="Genomic_DNA"/>
</dbReference>
<evidence type="ECO:0008006" key="3">
    <source>
        <dbReference type="Google" id="ProtNLM"/>
    </source>
</evidence>
<dbReference type="AlphaFoldDB" id="A0AAN9EN95"/>
<dbReference type="Proteomes" id="UP001372338">
    <property type="component" value="Unassembled WGS sequence"/>
</dbReference>
<dbReference type="Pfam" id="PF07279">
    <property type="entry name" value="DUF1442"/>
    <property type="match status" value="1"/>
</dbReference>
<reference evidence="1 2" key="1">
    <citation type="submission" date="2024-01" db="EMBL/GenBank/DDBJ databases">
        <title>The genomes of 5 underutilized Papilionoideae crops provide insights into root nodulation and disease resistanc.</title>
        <authorList>
            <person name="Yuan L."/>
        </authorList>
    </citation>
    <scope>NUCLEOTIDE SEQUENCE [LARGE SCALE GENOMIC DNA]</scope>
    <source>
        <strain evidence="1">ZHUSHIDOU_FW_LH</strain>
        <tissue evidence="1">Leaf</tissue>
    </source>
</reference>
<dbReference type="InterPro" id="IPR029063">
    <property type="entry name" value="SAM-dependent_MTases_sf"/>
</dbReference>